<dbReference type="EMBL" id="AABFMV010000005">
    <property type="protein sequence ID" value="EAH1615308.1"/>
    <property type="molecule type" value="Genomic_DNA"/>
</dbReference>
<evidence type="ECO:0000313" key="39">
    <source>
        <dbReference type="Proteomes" id="UP000337746"/>
    </source>
</evidence>
<evidence type="ECO:0000313" key="41">
    <source>
        <dbReference type="Proteomes" id="UP000345329"/>
    </source>
</evidence>
<dbReference type="AlphaFoldDB" id="A0A2A5ZKF2"/>
<evidence type="ECO:0000313" key="59">
    <source>
        <dbReference type="Proteomes" id="UP000525850"/>
    </source>
</evidence>
<evidence type="ECO:0000313" key="9">
    <source>
        <dbReference type="EMBL" id="EAD5773424.1"/>
    </source>
</evidence>
<dbReference type="Proteomes" id="UP000331186">
    <property type="component" value="Unassembled WGS sequence"/>
</dbReference>
<evidence type="ECO:0000313" key="47">
    <source>
        <dbReference type="Proteomes" id="UP000398321"/>
    </source>
</evidence>
<dbReference type="GO" id="GO:0006508">
    <property type="term" value="P:proteolysis"/>
    <property type="evidence" value="ECO:0007669"/>
    <property type="project" value="UniProtKB-KW"/>
</dbReference>
<reference evidence="57 58" key="5">
    <citation type="submission" date="2019-04" db="EMBL/GenBank/DDBJ databases">
        <authorList>
            <person name="Ashton P.M."/>
            <person name="Dallman T."/>
            <person name="Nair S."/>
            <person name="De Pinna E."/>
            <person name="Peters T."/>
            <person name="Grant K."/>
        </authorList>
    </citation>
    <scope>NUCLEOTIDE SEQUENCE [LARGE SCALE GENOMIC DNA]</scope>
    <source>
        <strain evidence="22 62">282333</strain>
        <strain evidence="24 61">282352</strain>
        <strain evidence="17 63">289003</strain>
        <strain evidence="20 66">406731</strain>
        <strain evidence="18 64">429821</strain>
        <strain evidence="21 58">562417</strain>
        <strain evidence="23 60">562428</strain>
        <strain evidence="19 57">563356</strain>
        <strain evidence="5 50">688377</strain>
        <strain evidence="30 55">760311</strain>
    </source>
</reference>
<evidence type="ECO:0000313" key="29">
    <source>
        <dbReference type="EMBL" id="ECH7212637.1"/>
    </source>
</evidence>
<dbReference type="EMBL" id="AAAJKI010000008">
    <property type="protein sequence ID" value="EAC6547649.1"/>
    <property type="molecule type" value="Genomic_DNA"/>
</dbReference>
<dbReference type="EMBL" id="AACKDQ010000015">
    <property type="protein sequence ID" value="EAK9317030.1"/>
    <property type="molecule type" value="Genomic_DNA"/>
</dbReference>
<dbReference type="EMBL" id="AABBAW010000001">
    <property type="protein sequence ID" value="EAG2514176.1"/>
    <property type="molecule type" value="Genomic_DNA"/>
</dbReference>
<dbReference type="Proteomes" id="UP000546397">
    <property type="component" value="Unassembled WGS sequence"/>
</dbReference>
<evidence type="ECO:0000313" key="25">
    <source>
        <dbReference type="EMBL" id="EAK9317030.1"/>
    </source>
</evidence>
<evidence type="ECO:0000313" key="7">
    <source>
        <dbReference type="EMBL" id="EAD1184070.1"/>
    </source>
</evidence>
<dbReference type="EMBL" id="AABEQV010000005">
    <property type="protein sequence ID" value="EAG9857141.1"/>
    <property type="molecule type" value="Genomic_DNA"/>
</dbReference>
<evidence type="ECO:0000313" key="30">
    <source>
        <dbReference type="EMBL" id="ECL0131213.1"/>
    </source>
</evidence>
<dbReference type="Proteomes" id="UP000364988">
    <property type="component" value="Unassembled WGS sequence"/>
</dbReference>
<dbReference type="Proteomes" id="UP000376505">
    <property type="component" value="Unassembled WGS sequence"/>
</dbReference>
<evidence type="ECO:0000313" key="44">
    <source>
        <dbReference type="Proteomes" id="UP000376505"/>
    </source>
</evidence>
<reference evidence="35" key="2">
    <citation type="journal article" date="2018" name="Genome Biol.">
        <title>SKESA: strategic k-mer extension for scrupulous assemblies.</title>
        <authorList>
            <person name="Souvorov A."/>
            <person name="Agarwala R."/>
            <person name="Lipman D.J."/>
        </authorList>
    </citation>
    <scope>NUCLEOTIDE SEQUENCE [LARGE SCALE GENOMIC DNA]</scope>
    <source>
        <strain evidence="35">CFIAFB20140010</strain>
    </source>
</reference>
<evidence type="ECO:0000313" key="53">
    <source>
        <dbReference type="Proteomes" id="UP000467347"/>
    </source>
</evidence>
<evidence type="ECO:0000313" key="33">
    <source>
        <dbReference type="EMBL" id="EDN9837947.1"/>
    </source>
</evidence>
<dbReference type="Proteomes" id="UP000529135">
    <property type="component" value="Unassembled WGS sequence"/>
</dbReference>
<dbReference type="EMBL" id="AAALRN010000001">
    <property type="protein sequence ID" value="EAD1184070.1"/>
    <property type="molecule type" value="Genomic_DNA"/>
</dbReference>
<evidence type="ECO:0000313" key="23">
    <source>
        <dbReference type="EMBL" id="EAH3127232.1"/>
    </source>
</evidence>
<accession>A0A2A5ZKF2</accession>
<evidence type="ECO:0000313" key="34">
    <source>
        <dbReference type="EMBL" id="EDP8514338.1"/>
    </source>
</evidence>
<dbReference type="Proteomes" id="UP000549379">
    <property type="component" value="Unassembled WGS sequence"/>
</dbReference>
<dbReference type="EMBL" id="AAJEKY010000005">
    <property type="protein sequence ID" value="ECL0131213.1"/>
    <property type="molecule type" value="Genomic_DNA"/>
</dbReference>
<dbReference type="EMBL" id="QXKO01000001">
    <property type="protein sequence ID" value="RJZ24199.1"/>
    <property type="molecule type" value="Genomic_DNA"/>
</dbReference>
<evidence type="ECO:0000313" key="14">
    <source>
        <dbReference type="EMBL" id="EAG2245901.1"/>
    </source>
</evidence>
<evidence type="ECO:0000313" key="52">
    <source>
        <dbReference type="Proteomes" id="UP000455569"/>
    </source>
</evidence>
<dbReference type="Proteomes" id="UP000548826">
    <property type="component" value="Unassembled WGS sequence"/>
</dbReference>
<evidence type="ECO:0000313" key="28">
    <source>
        <dbReference type="EMBL" id="ECC1555822.1"/>
    </source>
</evidence>
<reference evidence="25 49" key="4">
    <citation type="submission" date="2019-04" db="EMBL/GenBank/DDBJ databases">
        <authorList>
            <consortium name="GenomeTrakr network: Whole genome sequencing for foodborne pathogen traceback"/>
        </authorList>
    </citation>
    <scope>NUCLEOTIDE SEQUENCE [LARGE SCALE GENOMIC DNA]</scope>
    <source>
        <strain evidence="31">FLAG-55987</strain>
        <strain evidence="25 49">PHLUSALM00088</strain>
    </source>
</reference>
<sequence>MNEMETRSLESVESKEENSIAGYALKYNSLSEDLGGYKEIISPNALNGVDLSDVRALINHDRNQCIGRTKAGTLMLKNDSTGLGFVCTLPGTSFARDLKENIKAGNISQCSFKFRTTENGVSWKRSKDGDYIRTIEQFSEIEEISIVTIPAYEDTNVAVATRELANEKDYQNRLAIVKLQLDLDELTI</sequence>
<evidence type="ECO:0000313" key="58">
    <source>
        <dbReference type="Proteomes" id="UP000525068"/>
    </source>
</evidence>
<dbReference type="Proteomes" id="UP000481141">
    <property type="component" value="Unassembled WGS sequence"/>
</dbReference>
<dbReference type="Proteomes" id="UP000389283">
    <property type="component" value="Unassembled WGS sequence"/>
</dbReference>
<dbReference type="Proteomes" id="UP000410967">
    <property type="component" value="Unassembled WGS sequence"/>
</dbReference>
<protein>
    <submittedName>
        <fullName evidence="10">HK97 family phage prohead protease</fullName>
    </submittedName>
</protein>
<evidence type="ECO:0000256" key="2">
    <source>
        <dbReference type="ARBA" id="ARBA00022670"/>
    </source>
</evidence>
<evidence type="ECO:0000313" key="65">
    <source>
        <dbReference type="Proteomes" id="UP000549379"/>
    </source>
</evidence>
<dbReference type="Proteomes" id="UP000478704">
    <property type="component" value="Unassembled WGS sequence"/>
</dbReference>
<evidence type="ECO:0000313" key="66">
    <source>
        <dbReference type="Proteomes" id="UP000566597"/>
    </source>
</evidence>
<evidence type="ECO:0000313" key="49">
    <source>
        <dbReference type="Proteomes" id="UP000410967"/>
    </source>
</evidence>
<evidence type="ECO:0000313" key="17">
    <source>
        <dbReference type="EMBL" id="EAG9520454.1"/>
    </source>
</evidence>
<dbReference type="Proteomes" id="UP000371553">
    <property type="component" value="Unassembled WGS sequence"/>
</dbReference>
<dbReference type="EMBL" id="AAANYN010000004">
    <property type="protein sequence ID" value="EAD5773424.1"/>
    <property type="molecule type" value="Genomic_DNA"/>
</dbReference>
<dbReference type="EMBL" id="AALEDS010000010">
    <property type="protein sequence ID" value="ECY6544789.1"/>
    <property type="molecule type" value="Genomic_DNA"/>
</dbReference>
<proteinExistence type="predicted"/>
<evidence type="ECO:0000313" key="15">
    <source>
        <dbReference type="EMBL" id="EAG2514176.1"/>
    </source>
</evidence>
<evidence type="ECO:0000313" key="45">
    <source>
        <dbReference type="Proteomes" id="UP000379076"/>
    </source>
</evidence>
<evidence type="ECO:0000313" key="57">
    <source>
        <dbReference type="Proteomes" id="UP000517258"/>
    </source>
</evidence>
<evidence type="ECO:0000313" key="8">
    <source>
        <dbReference type="EMBL" id="EAD3791768.1"/>
    </source>
</evidence>
<evidence type="ECO:0000313" key="27">
    <source>
        <dbReference type="EMBL" id="ECB9514074.1"/>
    </source>
</evidence>
<keyword evidence="3" id="KW-0378">Hydrolase</keyword>
<gene>
    <name evidence="12" type="ORF">ART25_10240</name>
    <name evidence="15" type="ORF">B1N52_03315</name>
    <name evidence="14" type="ORF">B1S26_10855</name>
    <name evidence="16" type="ORF">B5K54_12945</name>
    <name evidence="13" type="ORF">BCZ21_02390</name>
    <name evidence="11" type="ORF">CD20_01170</name>
    <name evidence="21" type="ORF">D4271_07800</name>
    <name evidence="22" type="ORF">D4920_02760</name>
    <name evidence="17" type="ORF">D4B11_11785</name>
    <name evidence="18" type="ORF">D4C60_09065</name>
    <name evidence="19" type="ORF">D4D89_09005</name>
    <name evidence="20" type="ORF">D4U23_10120</name>
    <name evidence="23" type="ORF">D5M70_07935</name>
    <name evidence="24" type="ORF">D5N24_00070</name>
    <name evidence="6" type="ORF">DU018_04615</name>
    <name evidence="36" type="ORF">DYZ50_00205</name>
    <name evidence="5" type="ORF">E0I39_09070</name>
    <name evidence="10" type="ORF">EX365_15610</name>
    <name evidence="9" type="ORF">EXZ73_03875</name>
    <name evidence="31" type="ORF">F6436_10630</name>
    <name evidence="25" type="ORF">FA835_07955</name>
    <name evidence="30" type="ORF">FJU19_08910</name>
    <name evidence="27" type="ORF">FLQ97_10025</name>
    <name evidence="26" type="ORF">FLR03_01770</name>
    <name evidence="28" type="ORF">FNX40_03270</name>
    <name evidence="29" type="ORF">FPL45_15000</name>
    <name evidence="34" type="ORF">G3O21_001762</name>
    <name evidence="33" type="ORF">GJW51_14875</name>
    <name evidence="32" type="ORF">GQG13_00975</name>
    <name evidence="35" type="ORF">GYP27_07355</name>
    <name evidence="7" type="ORF">QD52_03120</name>
    <name evidence="8" type="ORF">UI29_03145</name>
</gene>
<dbReference type="EMBL" id="AABFVG010000002">
    <property type="protein sequence ID" value="EAH2280984.1"/>
    <property type="molecule type" value="Genomic_DNA"/>
</dbReference>
<dbReference type="RefSeq" id="WP_012951324.1">
    <property type="nucleotide sequence ID" value="NC_021823.1"/>
</dbReference>
<evidence type="ECO:0000313" key="46">
    <source>
        <dbReference type="Proteomes" id="UP000389283"/>
    </source>
</evidence>
<evidence type="ECO:0000313" key="35">
    <source>
        <dbReference type="EMBL" id="HAB7721789.1"/>
    </source>
</evidence>
<evidence type="ECO:0000313" key="37">
    <source>
        <dbReference type="Proteomes" id="UP000285054"/>
    </source>
</evidence>
<dbReference type="EMBL" id="AABAYG010000005">
    <property type="protein sequence ID" value="EAG2245901.1"/>
    <property type="molecule type" value="Genomic_DNA"/>
</dbReference>
<evidence type="ECO:0000313" key="36">
    <source>
        <dbReference type="EMBL" id="RJZ24199.1"/>
    </source>
</evidence>
<dbReference type="NCBIfam" id="TIGR01543">
    <property type="entry name" value="proheadase_HK97"/>
    <property type="match status" value="1"/>
</dbReference>
<evidence type="ECO:0000313" key="20">
    <source>
        <dbReference type="EMBL" id="EAH0252744.1"/>
    </source>
</evidence>
<dbReference type="EMBL" id="AABEVI010000005">
    <property type="protein sequence ID" value="EAH0218453.1"/>
    <property type="molecule type" value="Genomic_DNA"/>
</dbReference>
<dbReference type="Proteomes" id="UP000423131">
    <property type="component" value="Unassembled WGS sequence"/>
</dbReference>
<dbReference type="Proteomes" id="UP000285054">
    <property type="component" value="Unassembled WGS sequence"/>
</dbReference>
<organism evidence="10 40">
    <name type="scientific">Listeria monocytogenes</name>
    <dbReference type="NCBI Taxonomy" id="1639"/>
    <lineage>
        <taxon>Bacteria</taxon>
        <taxon>Bacillati</taxon>
        <taxon>Bacillota</taxon>
        <taxon>Bacilli</taxon>
        <taxon>Bacillales</taxon>
        <taxon>Listeriaceae</taxon>
        <taxon>Listeria</taxon>
    </lineage>
</organism>
<dbReference type="EMBL" id="AAISWI010000021">
    <property type="protein sequence ID" value="ECH7212637.1"/>
    <property type="molecule type" value="Genomic_DNA"/>
</dbReference>
<feature type="domain" description="Prohead serine protease" evidence="4">
    <location>
        <begin position="5"/>
        <end position="168"/>
    </location>
</feature>
<evidence type="ECO:0000313" key="63">
    <source>
        <dbReference type="Proteomes" id="UP000546397"/>
    </source>
</evidence>
<evidence type="ECO:0000313" key="12">
    <source>
        <dbReference type="EMBL" id="EAE1339284.1"/>
    </source>
</evidence>
<evidence type="ECO:0000313" key="60">
    <source>
        <dbReference type="Proteomes" id="UP000529135"/>
    </source>
</evidence>
<dbReference type="Proteomes" id="UP000467347">
    <property type="component" value="Unassembled WGS sequence"/>
</dbReference>
<evidence type="ECO:0000313" key="51">
    <source>
        <dbReference type="Proteomes" id="UP000423131"/>
    </source>
</evidence>
<evidence type="ECO:0000313" key="6">
    <source>
        <dbReference type="EMBL" id="EAC6547649.1"/>
    </source>
</evidence>
<evidence type="ECO:0000313" key="10">
    <source>
        <dbReference type="EMBL" id="EAD5787974.1"/>
    </source>
</evidence>
<dbReference type="EMBL" id="AABGFX010000005">
    <property type="protein sequence ID" value="EAH3127232.1"/>
    <property type="molecule type" value="Genomic_DNA"/>
</dbReference>
<evidence type="ECO:0000259" key="4">
    <source>
        <dbReference type="Pfam" id="PF04586"/>
    </source>
</evidence>
<dbReference type="EMBL" id="AABEVT010000005">
    <property type="protein sequence ID" value="EAH0252744.1"/>
    <property type="molecule type" value="Genomic_DNA"/>
</dbReference>
<dbReference type="EMBL" id="AAAIJX010000005">
    <property type="protein sequence ID" value="EAC4483040.1"/>
    <property type="molecule type" value="Genomic_DNA"/>
</dbReference>
<dbReference type="EMBL" id="AAAMZD010000001">
    <property type="protein sequence ID" value="EAD3791768.1"/>
    <property type="molecule type" value="Genomic_DNA"/>
</dbReference>
<dbReference type="Proteomes" id="UP000379076">
    <property type="component" value="Unassembled WGS sequence"/>
</dbReference>
<dbReference type="EMBL" id="AAAQQZ010000005">
    <property type="protein sequence ID" value="EAE1339284.1"/>
    <property type="molecule type" value="Genomic_DNA"/>
</dbReference>
<name>A0A2A5ZKF2_LISMN</name>
<dbReference type="EMBL" id="AAHZFN010000002">
    <property type="protein sequence ID" value="ECB9472400.1"/>
    <property type="molecule type" value="Genomic_DNA"/>
</dbReference>
<dbReference type="EMBL" id="AABAWE010000001">
    <property type="protein sequence ID" value="EAG2086091.1"/>
    <property type="molecule type" value="Genomic_DNA"/>
</dbReference>
<dbReference type="Proteomes" id="UP000530452">
    <property type="component" value="Unassembled WGS sequence"/>
</dbReference>
<dbReference type="Proteomes" id="UP000533021">
    <property type="component" value="Unassembled WGS sequence"/>
</dbReference>
<dbReference type="Proteomes" id="UP000455569">
    <property type="component" value="Unassembled WGS sequence"/>
</dbReference>
<dbReference type="EMBL" id="AAIAJJ010000002">
    <property type="protein sequence ID" value="ECC1555822.1"/>
    <property type="molecule type" value="Genomic_DNA"/>
</dbReference>
<dbReference type="Proteomes" id="UP000566597">
    <property type="component" value="Unassembled WGS sequence"/>
</dbReference>
<dbReference type="Proteomes" id="UP000352246">
    <property type="component" value="Unassembled WGS sequence"/>
</dbReference>
<evidence type="ECO:0000313" key="61">
    <source>
        <dbReference type="Proteomes" id="UP000530452"/>
    </source>
</evidence>
<dbReference type="Proteomes" id="UP000413786">
    <property type="component" value="Unassembled WGS sequence"/>
</dbReference>
<evidence type="ECO:0000313" key="31">
    <source>
        <dbReference type="EMBL" id="ECY6544789.1"/>
    </source>
</evidence>
<dbReference type="Pfam" id="PF04586">
    <property type="entry name" value="Peptidase_S78"/>
    <property type="match status" value="1"/>
</dbReference>
<evidence type="ECO:0000313" key="16">
    <source>
        <dbReference type="EMBL" id="EAG2998194.1"/>
    </source>
</evidence>
<evidence type="ECO:0000313" key="26">
    <source>
        <dbReference type="EMBL" id="ECB9472400.1"/>
    </source>
</evidence>
<dbReference type="EMBL" id="AABEMN010000018">
    <property type="protein sequence ID" value="EAG9520454.1"/>
    <property type="molecule type" value="Genomic_DNA"/>
</dbReference>
<dbReference type="Proteomes" id="UP000344343">
    <property type="component" value="Unassembled WGS sequence"/>
</dbReference>
<dbReference type="EMBL" id="AAHZFY010000022">
    <property type="protein sequence ID" value="ECB9514074.1"/>
    <property type="molecule type" value="Genomic_DNA"/>
</dbReference>
<evidence type="ECO:0000313" key="24">
    <source>
        <dbReference type="EMBL" id="EAH3292780.1"/>
    </source>
</evidence>
<evidence type="ECO:0000313" key="13">
    <source>
        <dbReference type="EMBL" id="EAG2086091.1"/>
    </source>
</evidence>
<dbReference type="InterPro" id="IPR006433">
    <property type="entry name" value="Prohead_protease"/>
</dbReference>
<evidence type="ECO:0000313" key="40">
    <source>
        <dbReference type="Proteomes" id="UP000344343"/>
    </source>
</evidence>
<evidence type="ECO:0000313" key="43">
    <source>
        <dbReference type="Proteomes" id="UP000371553"/>
    </source>
</evidence>
<keyword evidence="1" id="KW-1188">Viral release from host cell</keyword>
<evidence type="ECO:0000313" key="55">
    <source>
        <dbReference type="Proteomes" id="UP000478945"/>
    </source>
</evidence>
<evidence type="ECO:0000313" key="64">
    <source>
        <dbReference type="Proteomes" id="UP000548826"/>
    </source>
</evidence>
<evidence type="ECO:0000313" key="5">
    <source>
        <dbReference type="EMBL" id="EAC4483040.1"/>
    </source>
</evidence>
<comment type="caution">
    <text evidence="10">The sequence shown here is derived from an EMBL/GenBank/DDBJ whole genome shotgun (WGS) entry which is preliminary data.</text>
</comment>
<dbReference type="Proteomes" id="UP000398321">
    <property type="component" value="Unassembled WGS sequence"/>
</dbReference>
<evidence type="ECO:0000313" key="50">
    <source>
        <dbReference type="Proteomes" id="UP000413786"/>
    </source>
</evidence>
<dbReference type="Proteomes" id="UP000403352">
    <property type="component" value="Unassembled WGS sequence"/>
</dbReference>
<evidence type="ECO:0000313" key="11">
    <source>
        <dbReference type="EMBL" id="EAD8144673.1"/>
    </source>
</evidence>
<evidence type="ECO:0000313" key="56">
    <source>
        <dbReference type="Proteomes" id="UP000481141"/>
    </source>
</evidence>
<reference evidence="35" key="6">
    <citation type="submission" date="2020-01" db="EMBL/GenBank/DDBJ databases">
        <authorList>
            <consortium name="NCBI Pathogen Detection Project"/>
        </authorList>
    </citation>
    <scope>NUCLEOTIDE SEQUENCE</scope>
    <source>
        <strain evidence="35">CFIAFB20140010</strain>
    </source>
</reference>
<evidence type="ECO:0000313" key="18">
    <source>
        <dbReference type="EMBL" id="EAG9857141.1"/>
    </source>
</evidence>
<dbReference type="Proteomes" id="UP000525068">
    <property type="component" value="Unassembled WGS sequence"/>
</dbReference>
<reference evidence="36 37" key="1">
    <citation type="journal article" date="2018" name="BMC Genomics">
        <title>Genes significantly associated with lineage II food isolates of Listeria monocytogenes.</title>
        <authorList>
            <person name="Pirone-Davies C."/>
            <person name="Chen Y."/>
            <person name="Pightling A."/>
            <person name="Ryan G."/>
            <person name="Wang Y."/>
            <person name="Yao K."/>
            <person name="Hoffmann M."/>
            <person name="Allard M.W."/>
        </authorList>
    </citation>
    <scope>NUCLEOTIDE SEQUENCE [LARGE SCALE GENOMIC DNA]</scope>
    <source>
        <strain evidence="36 37">PNUSAL000190</strain>
    </source>
</reference>
<dbReference type="Proteomes" id="UP000345329">
    <property type="component" value="Unassembled WGS sequence"/>
</dbReference>
<dbReference type="EMBL" id="AABGHY010000001">
    <property type="protein sequence ID" value="EAH3292780.1"/>
    <property type="molecule type" value="Genomic_DNA"/>
</dbReference>
<dbReference type="InterPro" id="IPR054613">
    <property type="entry name" value="Peptidase_S78_dom"/>
</dbReference>
<evidence type="ECO:0000313" key="42">
    <source>
        <dbReference type="Proteomes" id="UP000352246"/>
    </source>
</evidence>
<evidence type="ECO:0000313" key="48">
    <source>
        <dbReference type="Proteomes" id="UP000403352"/>
    </source>
</evidence>
<reference evidence="38 40" key="3">
    <citation type="submission" date="2019-02" db="EMBL/GenBank/DDBJ databases">
        <authorList>
            <consortium name="GenomeTrakr: Next Generation Sequencing Network for Food Pathogen Tracability"/>
        </authorList>
    </citation>
    <scope>NUCLEOTIDE SEQUENCE [LARGE SCALE GENOMIC DNA]</scope>
    <source>
        <strain evidence="16 65">10B02965A-1</strain>
        <strain evidence="32 52">CFSAN102901</strain>
        <strain evidence="12 45">FDA00006494</strain>
        <strain evidence="7 48">FDA00008584</strain>
        <strain evidence="14">FDA00011243</strain>
        <strain evidence="6 38">FDA00013332</strain>
        <strain evidence="10 40">FDA00013853</strain>
        <strain evidence="26 51">FDA00014336</strain>
        <strain evidence="28 46">FDA00014370</strain>
        <strain evidence="27 47">FDA00014392</strain>
        <strain evidence="29 42">FDA00014472</strain>
        <strain evidence="34">FDA00015054</strain>
        <strain evidence="54">FDA1090798-S029-001</strain>
        <strain evidence="56">FDA956581-098-004</strain>
        <strain evidence="15 59">FDA960927-006-004</strain>
        <strain evidence="13 39">FLAG-54356</strain>
        <strain evidence="9 44">FSIS31901579</strain>
        <strain evidence="11 43">NYAG13B12507-5</strain>
        <strain evidence="33 53">OSF101448</strain>
        <strain evidence="8 41">VA-WGS-00405</strain>
    </source>
</reference>
<dbReference type="EMBL" id="AANPAU010000006">
    <property type="protein sequence ID" value="EDP8514338.1"/>
    <property type="molecule type" value="Genomic_DNA"/>
</dbReference>
<dbReference type="Proteomes" id="UP000337746">
    <property type="component" value="Unassembled WGS sequence"/>
</dbReference>
<dbReference type="EMBL" id="AANDSR010000017">
    <property type="protein sequence ID" value="EDN9837947.1"/>
    <property type="molecule type" value="Genomic_DNA"/>
</dbReference>
<dbReference type="Proteomes" id="UP000525850">
    <property type="component" value="Unassembled WGS sequence"/>
</dbReference>
<dbReference type="GO" id="GO:0008233">
    <property type="term" value="F:peptidase activity"/>
    <property type="evidence" value="ECO:0007669"/>
    <property type="project" value="UniProtKB-KW"/>
</dbReference>
<dbReference type="EMBL" id="DAAHYZ010000004">
    <property type="protein sequence ID" value="HAB7721789.1"/>
    <property type="molecule type" value="Genomic_DNA"/>
</dbReference>
<evidence type="ECO:0000313" key="32">
    <source>
        <dbReference type="EMBL" id="EDN7713690.1"/>
    </source>
</evidence>
<evidence type="ECO:0000256" key="3">
    <source>
        <dbReference type="ARBA" id="ARBA00022801"/>
    </source>
</evidence>
<dbReference type="Proteomes" id="UP000840569">
    <property type="component" value="Unassembled WGS sequence"/>
</dbReference>
<dbReference type="EMBL" id="AABBHO010000047">
    <property type="protein sequence ID" value="EAG2998194.1"/>
    <property type="molecule type" value="Genomic_DNA"/>
</dbReference>
<dbReference type="EMBL" id="AAAPCR010000001">
    <property type="protein sequence ID" value="EAD8144673.1"/>
    <property type="molecule type" value="Genomic_DNA"/>
</dbReference>
<evidence type="ECO:0000313" key="62">
    <source>
        <dbReference type="Proteomes" id="UP000533021"/>
    </source>
</evidence>
<evidence type="ECO:0000313" key="19">
    <source>
        <dbReference type="EMBL" id="EAH0218453.1"/>
    </source>
</evidence>
<dbReference type="Proteomes" id="UP000478945">
    <property type="component" value="Unassembled WGS sequence"/>
</dbReference>
<evidence type="ECO:0000313" key="21">
    <source>
        <dbReference type="EMBL" id="EAH1615308.1"/>
    </source>
</evidence>
<evidence type="ECO:0000313" key="22">
    <source>
        <dbReference type="EMBL" id="EAH2280984.1"/>
    </source>
</evidence>
<keyword evidence="2 10" id="KW-0645">Protease</keyword>
<evidence type="ECO:0000256" key="1">
    <source>
        <dbReference type="ARBA" id="ARBA00022612"/>
    </source>
</evidence>
<dbReference type="EMBL" id="AAANYR010000014">
    <property type="protein sequence ID" value="EAD5787974.1"/>
    <property type="molecule type" value="Genomic_DNA"/>
</dbReference>
<dbReference type="EMBL" id="AANCRK010000001">
    <property type="protein sequence ID" value="EDN7713690.1"/>
    <property type="molecule type" value="Genomic_DNA"/>
</dbReference>
<evidence type="ECO:0000313" key="38">
    <source>
        <dbReference type="Proteomes" id="UP000331186"/>
    </source>
</evidence>
<dbReference type="Proteomes" id="UP000517258">
    <property type="component" value="Unassembled WGS sequence"/>
</dbReference>
<evidence type="ECO:0000313" key="54">
    <source>
        <dbReference type="Proteomes" id="UP000478704"/>
    </source>
</evidence>